<feature type="domain" description="Helicase ATP-binding" evidence="4">
    <location>
        <begin position="26"/>
        <end position="184"/>
    </location>
</feature>
<dbReference type="HOGENOM" id="CLU_000315_33_4_1"/>
<dbReference type="RefSeq" id="XP_005832466.1">
    <property type="nucleotide sequence ID" value="XM_005832409.1"/>
</dbReference>
<dbReference type="Proteomes" id="UP000011087">
    <property type="component" value="Unassembled WGS sequence"/>
</dbReference>
<dbReference type="GO" id="GO:0009507">
    <property type="term" value="C:chloroplast"/>
    <property type="evidence" value="ECO:0007669"/>
    <property type="project" value="UniProtKB-SubCell"/>
</dbReference>
<comment type="subcellular location">
    <subcellularLocation>
        <location evidence="1">Plastid</location>
        <location evidence="1">Chloroplast</location>
    </subcellularLocation>
</comment>
<feature type="non-terminal residue" evidence="6">
    <location>
        <position position="472"/>
    </location>
</feature>
<protein>
    <recommendedName>
        <fullName evidence="9">SWI/SNF-related matrix-associated actin-dependent regulator of chromatin subfamily A-like protein 1</fullName>
    </recommendedName>
</protein>
<gene>
    <name evidence="6" type="ORF">GUITHDRAFT_42086</name>
</gene>
<evidence type="ECO:0008006" key="9">
    <source>
        <dbReference type="Google" id="ProtNLM"/>
    </source>
</evidence>
<dbReference type="InterPro" id="IPR049730">
    <property type="entry name" value="SNF2/RAD54-like_C"/>
</dbReference>
<dbReference type="eggNOG" id="KOG1000">
    <property type="taxonomic scope" value="Eukaryota"/>
</dbReference>
<dbReference type="Gene3D" id="3.40.50.10810">
    <property type="entry name" value="Tandem AAA-ATPase domain"/>
    <property type="match status" value="1"/>
</dbReference>
<evidence type="ECO:0000313" key="8">
    <source>
        <dbReference type="Proteomes" id="UP000011087"/>
    </source>
</evidence>
<evidence type="ECO:0000259" key="4">
    <source>
        <dbReference type="PROSITE" id="PS51192"/>
    </source>
</evidence>
<dbReference type="InterPro" id="IPR038718">
    <property type="entry name" value="SNF2-like_sf"/>
</dbReference>
<dbReference type="PaxDb" id="55529-EKX45486"/>
<dbReference type="AlphaFoldDB" id="L1JAD3"/>
<dbReference type="SUPFAM" id="SSF52540">
    <property type="entry name" value="P-loop containing nucleoside triphosphate hydrolases"/>
    <property type="match status" value="2"/>
</dbReference>
<reference evidence="8" key="2">
    <citation type="submission" date="2012-11" db="EMBL/GenBank/DDBJ databases">
        <authorList>
            <person name="Kuo A."/>
            <person name="Curtis B.A."/>
            <person name="Tanifuji G."/>
            <person name="Burki F."/>
            <person name="Gruber A."/>
            <person name="Irimia M."/>
            <person name="Maruyama S."/>
            <person name="Arias M.C."/>
            <person name="Ball S.G."/>
            <person name="Gile G.H."/>
            <person name="Hirakawa Y."/>
            <person name="Hopkins J.F."/>
            <person name="Rensing S.A."/>
            <person name="Schmutz J."/>
            <person name="Symeonidi A."/>
            <person name="Elias M."/>
            <person name="Eveleigh R.J."/>
            <person name="Herman E.K."/>
            <person name="Klute M.J."/>
            <person name="Nakayama T."/>
            <person name="Obornik M."/>
            <person name="Reyes-Prieto A."/>
            <person name="Armbrust E.V."/>
            <person name="Aves S.J."/>
            <person name="Beiko R.G."/>
            <person name="Coutinho P."/>
            <person name="Dacks J.B."/>
            <person name="Durnford D.G."/>
            <person name="Fast N.M."/>
            <person name="Green B.R."/>
            <person name="Grisdale C."/>
            <person name="Hempe F."/>
            <person name="Henrissat B."/>
            <person name="Hoppner M.P."/>
            <person name="Ishida K.-I."/>
            <person name="Kim E."/>
            <person name="Koreny L."/>
            <person name="Kroth P.G."/>
            <person name="Liu Y."/>
            <person name="Malik S.-B."/>
            <person name="Maier U.G."/>
            <person name="McRose D."/>
            <person name="Mock T."/>
            <person name="Neilson J.A."/>
            <person name="Onodera N.T."/>
            <person name="Poole A.M."/>
            <person name="Pritham E.J."/>
            <person name="Richards T.A."/>
            <person name="Rocap G."/>
            <person name="Roy S.W."/>
            <person name="Sarai C."/>
            <person name="Schaack S."/>
            <person name="Shirato S."/>
            <person name="Slamovits C.H."/>
            <person name="Spencer D.F."/>
            <person name="Suzuki S."/>
            <person name="Worden A.Z."/>
            <person name="Zauner S."/>
            <person name="Barry K."/>
            <person name="Bell C."/>
            <person name="Bharti A.K."/>
            <person name="Crow J.A."/>
            <person name="Grimwood J."/>
            <person name="Kramer R."/>
            <person name="Lindquist E."/>
            <person name="Lucas S."/>
            <person name="Salamov A."/>
            <person name="McFadden G.I."/>
            <person name="Lane C.E."/>
            <person name="Keeling P.J."/>
            <person name="Gray M.W."/>
            <person name="Grigoriev I.V."/>
            <person name="Archibald J.M."/>
        </authorList>
    </citation>
    <scope>NUCLEOTIDE SEQUENCE</scope>
    <source>
        <strain evidence="8">CCMP2712</strain>
    </source>
</reference>
<dbReference type="InterPro" id="IPR027417">
    <property type="entry name" value="P-loop_NTPase"/>
</dbReference>
<evidence type="ECO:0000256" key="1">
    <source>
        <dbReference type="ARBA" id="ARBA00004229"/>
    </source>
</evidence>
<dbReference type="PROSITE" id="PS51192">
    <property type="entry name" value="HELICASE_ATP_BIND_1"/>
    <property type="match status" value="1"/>
</dbReference>
<keyword evidence="8" id="KW-1185">Reference proteome</keyword>
<keyword evidence="2" id="KW-0378">Hydrolase</keyword>
<evidence type="ECO:0000256" key="2">
    <source>
        <dbReference type="ARBA" id="ARBA00022801"/>
    </source>
</evidence>
<organism evidence="6">
    <name type="scientific">Guillardia theta (strain CCMP2712)</name>
    <name type="common">Cryptophyte</name>
    <dbReference type="NCBI Taxonomy" id="905079"/>
    <lineage>
        <taxon>Eukaryota</taxon>
        <taxon>Cryptophyceae</taxon>
        <taxon>Pyrenomonadales</taxon>
        <taxon>Geminigeraceae</taxon>
        <taxon>Guillardia</taxon>
    </lineage>
</organism>
<accession>L1JAD3</accession>
<dbReference type="Gene3D" id="3.40.50.300">
    <property type="entry name" value="P-loop containing nucleotide triphosphate hydrolases"/>
    <property type="match status" value="1"/>
</dbReference>
<dbReference type="KEGG" id="gtt:GUITHDRAFT_42086"/>
<dbReference type="InterPro" id="IPR014001">
    <property type="entry name" value="Helicase_ATP-bd"/>
</dbReference>
<reference evidence="6 8" key="1">
    <citation type="journal article" date="2012" name="Nature">
        <title>Algal genomes reveal evolutionary mosaicism and the fate of nucleomorphs.</title>
        <authorList>
            <consortium name="DOE Joint Genome Institute"/>
            <person name="Curtis B.A."/>
            <person name="Tanifuji G."/>
            <person name="Burki F."/>
            <person name="Gruber A."/>
            <person name="Irimia M."/>
            <person name="Maruyama S."/>
            <person name="Arias M.C."/>
            <person name="Ball S.G."/>
            <person name="Gile G.H."/>
            <person name="Hirakawa Y."/>
            <person name="Hopkins J.F."/>
            <person name="Kuo A."/>
            <person name="Rensing S.A."/>
            <person name="Schmutz J."/>
            <person name="Symeonidi A."/>
            <person name="Elias M."/>
            <person name="Eveleigh R.J."/>
            <person name="Herman E.K."/>
            <person name="Klute M.J."/>
            <person name="Nakayama T."/>
            <person name="Obornik M."/>
            <person name="Reyes-Prieto A."/>
            <person name="Armbrust E.V."/>
            <person name="Aves S.J."/>
            <person name="Beiko R.G."/>
            <person name="Coutinho P."/>
            <person name="Dacks J.B."/>
            <person name="Durnford D.G."/>
            <person name="Fast N.M."/>
            <person name="Green B.R."/>
            <person name="Grisdale C.J."/>
            <person name="Hempel F."/>
            <person name="Henrissat B."/>
            <person name="Hoppner M.P."/>
            <person name="Ishida K."/>
            <person name="Kim E."/>
            <person name="Koreny L."/>
            <person name="Kroth P.G."/>
            <person name="Liu Y."/>
            <person name="Malik S.B."/>
            <person name="Maier U.G."/>
            <person name="McRose D."/>
            <person name="Mock T."/>
            <person name="Neilson J.A."/>
            <person name="Onodera N.T."/>
            <person name="Poole A.M."/>
            <person name="Pritham E.J."/>
            <person name="Richards T.A."/>
            <person name="Rocap G."/>
            <person name="Roy S.W."/>
            <person name="Sarai C."/>
            <person name="Schaack S."/>
            <person name="Shirato S."/>
            <person name="Slamovits C.H."/>
            <person name="Spencer D.F."/>
            <person name="Suzuki S."/>
            <person name="Worden A.Z."/>
            <person name="Zauner S."/>
            <person name="Barry K."/>
            <person name="Bell C."/>
            <person name="Bharti A.K."/>
            <person name="Crow J.A."/>
            <person name="Grimwood J."/>
            <person name="Kramer R."/>
            <person name="Lindquist E."/>
            <person name="Lucas S."/>
            <person name="Salamov A."/>
            <person name="McFadden G.I."/>
            <person name="Lane C.E."/>
            <person name="Keeling P.J."/>
            <person name="Gray M.W."/>
            <person name="Grigoriev I.V."/>
            <person name="Archibald J.M."/>
        </authorList>
    </citation>
    <scope>NUCLEOTIDE SEQUENCE</scope>
    <source>
        <strain evidence="6 8">CCMP2712</strain>
    </source>
</reference>
<name>L1JAD3_GUITC</name>
<dbReference type="CDD" id="cd18793">
    <property type="entry name" value="SF2_C_SNF"/>
    <property type="match status" value="1"/>
</dbReference>
<dbReference type="SMART" id="SM00487">
    <property type="entry name" value="DEXDc"/>
    <property type="match status" value="1"/>
</dbReference>
<dbReference type="PROSITE" id="PS51194">
    <property type="entry name" value="HELICASE_CTER"/>
    <property type="match status" value="1"/>
</dbReference>
<dbReference type="GO" id="GO:0043596">
    <property type="term" value="C:nuclear replication fork"/>
    <property type="evidence" value="ECO:0007669"/>
    <property type="project" value="TreeGrafter"/>
</dbReference>
<dbReference type="InterPro" id="IPR000330">
    <property type="entry name" value="SNF2_N"/>
</dbReference>
<reference evidence="7" key="3">
    <citation type="submission" date="2016-03" db="UniProtKB">
        <authorList>
            <consortium name="EnsemblProtists"/>
        </authorList>
    </citation>
    <scope>IDENTIFICATION</scope>
</reference>
<dbReference type="GeneID" id="17302044"/>
<dbReference type="OrthoDB" id="448448at2759"/>
<dbReference type="Pfam" id="PF00176">
    <property type="entry name" value="SNF2-rel_dom"/>
    <property type="match status" value="1"/>
</dbReference>
<feature type="domain" description="Helicase C-terminal" evidence="5">
    <location>
        <begin position="321"/>
        <end position="472"/>
    </location>
</feature>
<dbReference type="EMBL" id="JH992999">
    <property type="protein sequence ID" value="EKX45486.1"/>
    <property type="molecule type" value="Genomic_DNA"/>
</dbReference>
<evidence type="ECO:0000313" key="7">
    <source>
        <dbReference type="EnsemblProtists" id="EKX45486"/>
    </source>
</evidence>
<dbReference type="GO" id="GO:0031297">
    <property type="term" value="P:replication fork processing"/>
    <property type="evidence" value="ECO:0007669"/>
    <property type="project" value="TreeGrafter"/>
</dbReference>
<proteinExistence type="predicted"/>
<dbReference type="SMART" id="SM00490">
    <property type="entry name" value="HELICc"/>
    <property type="match status" value="1"/>
</dbReference>
<dbReference type="Pfam" id="PF00271">
    <property type="entry name" value="Helicase_C"/>
    <property type="match status" value="1"/>
</dbReference>
<feature type="non-terminal residue" evidence="6">
    <location>
        <position position="1"/>
    </location>
</feature>
<dbReference type="GO" id="GO:0006281">
    <property type="term" value="P:DNA repair"/>
    <property type="evidence" value="ECO:0007669"/>
    <property type="project" value="TreeGrafter"/>
</dbReference>
<dbReference type="CDD" id="cd18010">
    <property type="entry name" value="DEXHc_HARP_SMARCAL1"/>
    <property type="match status" value="1"/>
</dbReference>
<evidence type="ECO:0000256" key="3">
    <source>
        <dbReference type="SAM" id="MobiDB-lite"/>
    </source>
</evidence>
<dbReference type="InterPro" id="IPR001650">
    <property type="entry name" value="Helicase_C-like"/>
</dbReference>
<dbReference type="PANTHER" id="PTHR45766">
    <property type="entry name" value="DNA ANNEALING HELICASE AND ENDONUCLEASE ZRANB3 FAMILY MEMBER"/>
    <property type="match status" value="1"/>
</dbReference>
<feature type="compositionally biased region" description="Basic and acidic residues" evidence="3">
    <location>
        <begin position="281"/>
        <end position="294"/>
    </location>
</feature>
<dbReference type="EnsemblProtists" id="EKX45486">
    <property type="protein sequence ID" value="EKX45486"/>
    <property type="gene ID" value="GUITHDRAFT_42086"/>
</dbReference>
<evidence type="ECO:0000313" key="6">
    <source>
        <dbReference type="EMBL" id="EKX45486.1"/>
    </source>
</evidence>
<dbReference type="PANTHER" id="PTHR45766:SF6">
    <property type="entry name" value="SWI_SNF-RELATED MATRIX-ASSOCIATED ACTIN-DEPENDENT REGULATOR OF CHROMATIN SUBFAMILY A-LIKE PROTEIN 1"/>
    <property type="match status" value="1"/>
</dbReference>
<dbReference type="STRING" id="905079.L1JAD3"/>
<evidence type="ECO:0000259" key="5">
    <source>
        <dbReference type="PROSITE" id="PS51194"/>
    </source>
</evidence>
<feature type="region of interest" description="Disordered" evidence="3">
    <location>
        <begin position="268"/>
        <end position="299"/>
    </location>
</feature>
<dbReference type="OMA" id="QRITACC"/>
<dbReference type="GO" id="GO:0005524">
    <property type="term" value="F:ATP binding"/>
    <property type="evidence" value="ECO:0007669"/>
    <property type="project" value="InterPro"/>
</dbReference>
<sequence length="472" mass="52412">DVEEAYSALPSLLKSSLLPFQRDGVRFALKRKGRVLIGDEMGLGKTLQALAVAAAYKREWPLLIICPSSLRLNWAQECSRWLEGMKEEPLEVQVVMKGSDAIKGVDVTIVSYDLATRMSDAIKASSFKVVIADESHYIKTDKALRTRACMPLLRQASRAILLSGTPALSRPVELLSQLQCLQPKIFSSKREFQRRYCNAKQGRWGLDTSGASCLQELSILLSSSVMIRRLKREVLVELPAKRRQKVFINVANKDLKKIQSIMNRIDSVDMRPSSSPPAGHAGDEKEQVGENGGERKRRRGSMLDSLITEAYLETGLAKLPEVCSYLADLIEGGCKFLVFAHHLQVLDGIERFLLRSSVKYIRIDGSVPPAARAERVKMFQEEEEVRVGVLGMTAAGTGLTLTSAATVVFAELYWTPGVMMQAEDRVHRISQQLPVNIHYLLARGTADELVWSSIVSKVKIVSWALDGSQQAV</sequence>
<dbReference type="GO" id="GO:0016787">
    <property type="term" value="F:hydrolase activity"/>
    <property type="evidence" value="ECO:0007669"/>
    <property type="project" value="UniProtKB-KW"/>
</dbReference>